<dbReference type="CDD" id="cd03221">
    <property type="entry name" value="ABCF_EF-3"/>
    <property type="match status" value="2"/>
</dbReference>
<dbReference type="SUPFAM" id="SSF52540">
    <property type="entry name" value="P-loop containing nucleoside triphosphate hydrolases"/>
    <property type="match status" value="2"/>
</dbReference>
<dbReference type="GO" id="GO:0005524">
    <property type="term" value="F:ATP binding"/>
    <property type="evidence" value="ECO:0007669"/>
    <property type="project" value="UniProtKB-KW"/>
</dbReference>
<organism evidence="4 5">
    <name type="scientific">Sedimentibacter saalensis</name>
    <dbReference type="NCBI Taxonomy" id="130788"/>
    <lineage>
        <taxon>Bacteria</taxon>
        <taxon>Bacillati</taxon>
        <taxon>Bacillota</taxon>
        <taxon>Tissierellia</taxon>
        <taxon>Sedimentibacter</taxon>
    </lineage>
</organism>
<dbReference type="Gene3D" id="3.40.50.300">
    <property type="entry name" value="P-loop containing nucleotide triphosphate hydrolases"/>
    <property type="match status" value="2"/>
</dbReference>
<dbReference type="EMBL" id="VLKH01000013">
    <property type="protein sequence ID" value="TWH77564.1"/>
    <property type="molecule type" value="Genomic_DNA"/>
</dbReference>
<dbReference type="InterPro" id="IPR051309">
    <property type="entry name" value="ABCF_ATPase"/>
</dbReference>
<sequence length="524" mass="60369">MSIISVKNLTFSYETNYENIFENTSFEIDTDWKLGFIGRNGRGKTTFLNLLMGKYSYSGSISASTKFDYFPFEINGNDSTLENARNIIAPFTRWEKEMQRLITSGTDGDMVRYGEILDLYSENDGYIINEMIEKELNMLQVERDVLSRQFSTLSSGEKTKVMLASLFLKKNNFLLIDEPTNHLDLEGRNTVSEYLKNKKGFILVSHDRHFLDSVVDHILSINKACIDIQKGNFSTWQSNKDLRDNFEINENEKLEKEIKNLEVSSRRTAGWSDKTEKSKFGEPVPDRGFIGHKAAKMMKRAKSIEHRKEKSIENKKLLLKNIERSDELKIMPLKYRKNTLINVEGLSLSYEDRKIFDNISFQAEHEDRIALRGKNGSGKSSILKILTGENNNYSGTVTMGSGLVVSYVPQDTGFLRGSLKNYCRDENIDESIFRMLLDKLDTGNEIFEKNLEQLSGGQKKKVLIAKSLSQRAHIYIWDEPLNFIDVNSRMQIEELILKYCPTMIFVEHDFMFNENVANKIVNLS</sequence>
<name>A0A562J3W4_9FIRM</name>
<dbReference type="PROSITE" id="PS50893">
    <property type="entry name" value="ABC_TRANSPORTER_2"/>
    <property type="match status" value="2"/>
</dbReference>
<proteinExistence type="predicted"/>
<evidence type="ECO:0000259" key="3">
    <source>
        <dbReference type="PROSITE" id="PS50893"/>
    </source>
</evidence>
<dbReference type="AlphaFoldDB" id="A0A562J3W4"/>
<keyword evidence="5" id="KW-1185">Reference proteome</keyword>
<dbReference type="InterPro" id="IPR003439">
    <property type="entry name" value="ABC_transporter-like_ATP-bd"/>
</dbReference>
<dbReference type="PANTHER" id="PTHR42855:SF2">
    <property type="entry name" value="DRUG RESISTANCE ABC TRANSPORTER,ATP-BINDING PROTEIN"/>
    <property type="match status" value="1"/>
</dbReference>
<reference evidence="4 5" key="1">
    <citation type="submission" date="2019-07" db="EMBL/GenBank/DDBJ databases">
        <title>Genomic Encyclopedia of Type Strains, Phase I: the one thousand microbial genomes (KMG-I) project.</title>
        <authorList>
            <person name="Kyrpides N."/>
        </authorList>
    </citation>
    <scope>NUCLEOTIDE SEQUENCE [LARGE SCALE GENOMIC DNA]</scope>
    <source>
        <strain evidence="4 5">DSM 13558</strain>
    </source>
</reference>
<evidence type="ECO:0000256" key="1">
    <source>
        <dbReference type="ARBA" id="ARBA00022741"/>
    </source>
</evidence>
<gene>
    <name evidence="4" type="ORF">LY60_03330</name>
</gene>
<dbReference type="RefSeq" id="WP_145086354.1">
    <property type="nucleotide sequence ID" value="NZ_VLKH01000013.1"/>
</dbReference>
<dbReference type="InterPro" id="IPR017871">
    <property type="entry name" value="ABC_transporter-like_CS"/>
</dbReference>
<evidence type="ECO:0000313" key="4">
    <source>
        <dbReference type="EMBL" id="TWH77564.1"/>
    </source>
</evidence>
<dbReference type="NCBIfam" id="NF000355">
    <property type="entry name" value="ribo_prot_ABC_F"/>
    <property type="match status" value="1"/>
</dbReference>
<feature type="domain" description="ABC transporter" evidence="3">
    <location>
        <begin position="341"/>
        <end position="524"/>
    </location>
</feature>
<dbReference type="GO" id="GO:0016887">
    <property type="term" value="F:ATP hydrolysis activity"/>
    <property type="evidence" value="ECO:0007669"/>
    <property type="project" value="InterPro"/>
</dbReference>
<evidence type="ECO:0000313" key="5">
    <source>
        <dbReference type="Proteomes" id="UP000315343"/>
    </source>
</evidence>
<dbReference type="OrthoDB" id="1624247at2"/>
<dbReference type="PROSITE" id="PS00211">
    <property type="entry name" value="ABC_TRANSPORTER_1"/>
    <property type="match status" value="2"/>
</dbReference>
<feature type="domain" description="ABC transporter" evidence="3">
    <location>
        <begin position="4"/>
        <end position="248"/>
    </location>
</feature>
<dbReference type="InterPro" id="IPR027417">
    <property type="entry name" value="P-loop_NTPase"/>
</dbReference>
<dbReference type="Proteomes" id="UP000315343">
    <property type="component" value="Unassembled WGS sequence"/>
</dbReference>
<dbReference type="PANTHER" id="PTHR42855">
    <property type="entry name" value="ABC TRANSPORTER ATP-BINDING SUBUNIT"/>
    <property type="match status" value="1"/>
</dbReference>
<keyword evidence="2 4" id="KW-0067">ATP-binding</keyword>
<dbReference type="SMART" id="SM00382">
    <property type="entry name" value="AAA"/>
    <property type="match status" value="2"/>
</dbReference>
<dbReference type="InterPro" id="IPR003593">
    <property type="entry name" value="AAA+_ATPase"/>
</dbReference>
<accession>A0A562J3W4</accession>
<protein>
    <submittedName>
        <fullName evidence="4">Lincosamide and streptogramin A transport system ATP-binding/permease protein</fullName>
    </submittedName>
</protein>
<comment type="caution">
    <text evidence="4">The sequence shown here is derived from an EMBL/GenBank/DDBJ whole genome shotgun (WGS) entry which is preliminary data.</text>
</comment>
<dbReference type="Pfam" id="PF00005">
    <property type="entry name" value="ABC_tran"/>
    <property type="match status" value="2"/>
</dbReference>
<evidence type="ECO:0000256" key="2">
    <source>
        <dbReference type="ARBA" id="ARBA00022840"/>
    </source>
</evidence>
<dbReference type="FunFam" id="3.40.50.300:FF:000011">
    <property type="entry name" value="Putative ABC transporter ATP-binding component"/>
    <property type="match status" value="1"/>
</dbReference>
<keyword evidence="1" id="KW-0547">Nucleotide-binding</keyword>